<dbReference type="SUPFAM" id="SSF56349">
    <property type="entry name" value="DNA breaking-rejoining enzymes"/>
    <property type="match status" value="1"/>
</dbReference>
<proteinExistence type="inferred from homology"/>
<dbReference type="InterPro" id="IPR013762">
    <property type="entry name" value="Integrase-like_cat_sf"/>
</dbReference>
<dbReference type="GO" id="GO:0003677">
    <property type="term" value="F:DNA binding"/>
    <property type="evidence" value="ECO:0007669"/>
    <property type="project" value="UniProtKB-KW"/>
</dbReference>
<dbReference type="PANTHER" id="PTHR30629:SF6">
    <property type="entry name" value="PROPHAGE INTEGRASE INTA-RELATED"/>
    <property type="match status" value="1"/>
</dbReference>
<accession>A0A0R1RX71</accession>
<keyword evidence="4" id="KW-0233">DNA recombination</keyword>
<dbReference type="Pfam" id="PF14657">
    <property type="entry name" value="Arm-DNA-bind_4"/>
    <property type="match status" value="1"/>
</dbReference>
<evidence type="ECO:0000313" key="6">
    <source>
        <dbReference type="EMBL" id="KRL57723.1"/>
    </source>
</evidence>
<dbReference type="InterPro" id="IPR002104">
    <property type="entry name" value="Integrase_catalytic"/>
</dbReference>
<dbReference type="PANTHER" id="PTHR30629">
    <property type="entry name" value="PROPHAGE INTEGRASE"/>
    <property type="match status" value="1"/>
</dbReference>
<dbReference type="CDD" id="cd01189">
    <property type="entry name" value="INT_ICEBs1_C_like"/>
    <property type="match status" value="1"/>
</dbReference>
<name>A0A0R1RX71_9LACO</name>
<dbReference type="Pfam" id="PF14659">
    <property type="entry name" value="Phage_int_SAM_3"/>
    <property type="match status" value="1"/>
</dbReference>
<dbReference type="InterPro" id="IPR028259">
    <property type="entry name" value="AP2-like_int_N"/>
</dbReference>
<organism evidence="6 7">
    <name type="scientific">Paucilactobacillus oligofermentans DSM 15707 = LMG 22743</name>
    <dbReference type="NCBI Taxonomy" id="1423778"/>
    <lineage>
        <taxon>Bacteria</taxon>
        <taxon>Bacillati</taxon>
        <taxon>Bacillota</taxon>
        <taxon>Bacilli</taxon>
        <taxon>Lactobacillales</taxon>
        <taxon>Lactobacillaceae</taxon>
        <taxon>Paucilactobacillus</taxon>
    </lineage>
</organism>
<dbReference type="GO" id="GO:0015074">
    <property type="term" value="P:DNA integration"/>
    <property type="evidence" value="ECO:0007669"/>
    <property type="project" value="UniProtKB-KW"/>
</dbReference>
<sequence>MKIESYKYKNGNKYYKVQAYLGTDPLTNRRLRTTRRGFKTAKEARQAGNKLELAGKTAIKNTKTFNTVYEEWFLLYKTTVRESTYVKNHEVFELHVLPLLGKLKITNITPEICQSLINKWFESGLTRYKRFKNELSRVFKYAVQLKIIQDNPIDRIIIPRNTNIKKKTARDNYYTLEQLKEFFDCVREMYNPKMFIFFFLVANTGMRKGEALALKWTDINFKNKTLSVNKTLTQGINNRLYTNRPKTDSSDRQIPIGDHLIEELKKWKKIQLEELLIFGKNAINIDQLVFSNAENTFLQPSKPLTWIYSVVKKYNLKHINVHGLRHTFTGIAQQGGLSAKETGTILGHSSIVTTEDIYHTLSPDEVKNAGARFEKFASL</sequence>
<dbReference type="InterPro" id="IPR050808">
    <property type="entry name" value="Phage_Integrase"/>
</dbReference>
<dbReference type="KEGG" id="lol:LACOL_1501"/>
<evidence type="ECO:0000256" key="1">
    <source>
        <dbReference type="ARBA" id="ARBA00008857"/>
    </source>
</evidence>
<dbReference type="PROSITE" id="PS51898">
    <property type="entry name" value="TYR_RECOMBINASE"/>
    <property type="match status" value="1"/>
</dbReference>
<dbReference type="InterPro" id="IPR010998">
    <property type="entry name" value="Integrase_recombinase_N"/>
</dbReference>
<dbReference type="EMBL" id="AZFE01000003">
    <property type="protein sequence ID" value="KRL57723.1"/>
    <property type="molecule type" value="Genomic_DNA"/>
</dbReference>
<dbReference type="InterPro" id="IPR011010">
    <property type="entry name" value="DNA_brk_join_enz"/>
</dbReference>
<dbReference type="Gene3D" id="1.10.443.10">
    <property type="entry name" value="Intergrase catalytic core"/>
    <property type="match status" value="1"/>
</dbReference>
<dbReference type="InterPro" id="IPR004107">
    <property type="entry name" value="Integrase_SAM-like_N"/>
</dbReference>
<dbReference type="PATRIC" id="fig|1423778.4.peg.209"/>
<evidence type="ECO:0000259" key="5">
    <source>
        <dbReference type="PROSITE" id="PS51898"/>
    </source>
</evidence>
<dbReference type="GO" id="GO:0006310">
    <property type="term" value="P:DNA recombination"/>
    <property type="evidence" value="ECO:0007669"/>
    <property type="project" value="UniProtKB-KW"/>
</dbReference>
<gene>
    <name evidence="6" type="ORF">FC70_GL000193</name>
</gene>
<comment type="similarity">
    <text evidence="1">Belongs to the 'phage' integrase family.</text>
</comment>
<reference evidence="6 7" key="1">
    <citation type="journal article" date="2015" name="Genome Announc.">
        <title>Expanding the biotechnology potential of lactobacilli through comparative genomics of 213 strains and associated genera.</title>
        <authorList>
            <person name="Sun Z."/>
            <person name="Harris H.M."/>
            <person name="McCann A."/>
            <person name="Guo C."/>
            <person name="Argimon S."/>
            <person name="Zhang W."/>
            <person name="Yang X."/>
            <person name="Jeffery I.B."/>
            <person name="Cooney J.C."/>
            <person name="Kagawa T.F."/>
            <person name="Liu W."/>
            <person name="Song Y."/>
            <person name="Salvetti E."/>
            <person name="Wrobel A."/>
            <person name="Rasinkangas P."/>
            <person name="Parkhill J."/>
            <person name="Rea M.C."/>
            <person name="O'Sullivan O."/>
            <person name="Ritari J."/>
            <person name="Douillard F.P."/>
            <person name="Paul Ross R."/>
            <person name="Yang R."/>
            <person name="Briner A.E."/>
            <person name="Felis G.E."/>
            <person name="de Vos W.M."/>
            <person name="Barrangou R."/>
            <person name="Klaenhammer T.R."/>
            <person name="Caufield P.W."/>
            <person name="Cui Y."/>
            <person name="Zhang H."/>
            <person name="O'Toole P.W."/>
        </authorList>
    </citation>
    <scope>NUCLEOTIDE SEQUENCE [LARGE SCALE GENOMIC DNA]</scope>
    <source>
        <strain evidence="6 7">DSM 15707</strain>
    </source>
</reference>
<evidence type="ECO:0000256" key="3">
    <source>
        <dbReference type="ARBA" id="ARBA00023125"/>
    </source>
</evidence>
<evidence type="ECO:0000313" key="7">
    <source>
        <dbReference type="Proteomes" id="UP000051697"/>
    </source>
</evidence>
<protein>
    <recommendedName>
        <fullName evidence="5">Tyr recombinase domain-containing protein</fullName>
    </recommendedName>
</protein>
<feature type="domain" description="Tyr recombinase" evidence="5">
    <location>
        <begin position="169"/>
        <end position="371"/>
    </location>
</feature>
<dbReference type="Gene3D" id="1.10.150.130">
    <property type="match status" value="1"/>
</dbReference>
<keyword evidence="7" id="KW-1185">Reference proteome</keyword>
<keyword evidence="2" id="KW-0229">DNA integration</keyword>
<dbReference type="RefSeq" id="WP_057889153.1">
    <property type="nucleotide sequence ID" value="NZ_AZFE01000003.1"/>
</dbReference>
<dbReference type="AlphaFoldDB" id="A0A0R1RX71"/>
<comment type="caution">
    <text evidence="6">The sequence shown here is derived from an EMBL/GenBank/DDBJ whole genome shotgun (WGS) entry which is preliminary data.</text>
</comment>
<dbReference type="Proteomes" id="UP000051697">
    <property type="component" value="Unassembled WGS sequence"/>
</dbReference>
<dbReference type="OrthoDB" id="9803188at2"/>
<dbReference type="Pfam" id="PF00589">
    <property type="entry name" value="Phage_integrase"/>
    <property type="match status" value="1"/>
</dbReference>
<evidence type="ECO:0000256" key="4">
    <source>
        <dbReference type="ARBA" id="ARBA00023172"/>
    </source>
</evidence>
<evidence type="ECO:0000256" key="2">
    <source>
        <dbReference type="ARBA" id="ARBA00022908"/>
    </source>
</evidence>
<keyword evidence="3" id="KW-0238">DNA-binding</keyword>